<evidence type="ECO:0000313" key="1">
    <source>
        <dbReference type="EMBL" id="KAK3254335.1"/>
    </source>
</evidence>
<dbReference type="EMBL" id="LGRX02023729">
    <property type="protein sequence ID" value="KAK3254335.1"/>
    <property type="molecule type" value="Genomic_DNA"/>
</dbReference>
<dbReference type="Proteomes" id="UP001190700">
    <property type="component" value="Unassembled WGS sequence"/>
</dbReference>
<name>A0AAE0F7U4_9CHLO</name>
<comment type="caution">
    <text evidence="1">The sequence shown here is derived from an EMBL/GenBank/DDBJ whole genome shotgun (WGS) entry which is preliminary data.</text>
</comment>
<evidence type="ECO:0000313" key="2">
    <source>
        <dbReference type="Proteomes" id="UP001190700"/>
    </source>
</evidence>
<reference evidence="1 2" key="1">
    <citation type="journal article" date="2015" name="Genome Biol. Evol.">
        <title>Comparative Genomics of a Bacterivorous Green Alga Reveals Evolutionary Causalities and Consequences of Phago-Mixotrophic Mode of Nutrition.</title>
        <authorList>
            <person name="Burns J.A."/>
            <person name="Paasch A."/>
            <person name="Narechania A."/>
            <person name="Kim E."/>
        </authorList>
    </citation>
    <scope>NUCLEOTIDE SEQUENCE [LARGE SCALE GENOMIC DNA]</scope>
    <source>
        <strain evidence="1 2">PLY_AMNH</strain>
    </source>
</reference>
<sequence>MQRQLSGVEPGSGYLSKQIKCMMAQAAQLGVLSNSLSTSLEVRESIRWVPEFAVTTTTGVIPPIDTVGVEVIFKAMALLSLHPKFLYIKTKFSQKLPAFSDLEEANVGAGTSSRSQVVHWRPWLMLKRT</sequence>
<accession>A0AAE0F7U4</accession>
<keyword evidence="2" id="KW-1185">Reference proteome</keyword>
<gene>
    <name evidence="1" type="ORF">CYMTET_36449</name>
</gene>
<organism evidence="1 2">
    <name type="scientific">Cymbomonas tetramitiformis</name>
    <dbReference type="NCBI Taxonomy" id="36881"/>
    <lineage>
        <taxon>Eukaryota</taxon>
        <taxon>Viridiplantae</taxon>
        <taxon>Chlorophyta</taxon>
        <taxon>Pyramimonadophyceae</taxon>
        <taxon>Pyramimonadales</taxon>
        <taxon>Pyramimonadaceae</taxon>
        <taxon>Cymbomonas</taxon>
    </lineage>
</organism>
<proteinExistence type="predicted"/>
<protein>
    <submittedName>
        <fullName evidence="1">Uncharacterized protein</fullName>
    </submittedName>
</protein>
<dbReference type="AlphaFoldDB" id="A0AAE0F7U4"/>